<feature type="region of interest" description="Disordered" evidence="1">
    <location>
        <begin position="73"/>
        <end position="101"/>
    </location>
</feature>
<proteinExistence type="predicted"/>
<sequence>MPCILIRKGRAESRVSLGNTSLILFLAGPRQIVFEGFEAHFKERKNGPAYSAQLGNSCRLTWKSLPQRQGEGTLISRETAPCPEKKKARRGASLATLLEHS</sequence>
<evidence type="ECO:0000313" key="2">
    <source>
        <dbReference type="EMBL" id="NIK88073.1"/>
    </source>
</evidence>
<gene>
    <name evidence="2" type="ORF">FHS83_001391</name>
</gene>
<protein>
    <submittedName>
        <fullName evidence="2">Uncharacterized protein</fullName>
    </submittedName>
</protein>
<dbReference type="EMBL" id="JAASRM010000001">
    <property type="protein sequence ID" value="NIK88073.1"/>
    <property type="molecule type" value="Genomic_DNA"/>
</dbReference>
<accession>A0A846MXP5</accession>
<evidence type="ECO:0000256" key="1">
    <source>
        <dbReference type="SAM" id="MobiDB-lite"/>
    </source>
</evidence>
<dbReference type="Proteomes" id="UP000570514">
    <property type="component" value="Unassembled WGS sequence"/>
</dbReference>
<comment type="caution">
    <text evidence="2">The sequence shown here is derived from an EMBL/GenBank/DDBJ whole genome shotgun (WGS) entry which is preliminary data.</text>
</comment>
<dbReference type="AlphaFoldDB" id="A0A846MXP5"/>
<name>A0A846MXP5_9PROT</name>
<organism evidence="2 3">
    <name type="scientific">Rhizomicrobium palustre</name>
    <dbReference type="NCBI Taxonomy" id="189966"/>
    <lineage>
        <taxon>Bacteria</taxon>
        <taxon>Pseudomonadati</taxon>
        <taxon>Pseudomonadota</taxon>
        <taxon>Alphaproteobacteria</taxon>
        <taxon>Micropepsales</taxon>
        <taxon>Micropepsaceae</taxon>
        <taxon>Rhizomicrobium</taxon>
    </lineage>
</organism>
<keyword evidence="3" id="KW-1185">Reference proteome</keyword>
<evidence type="ECO:0000313" key="3">
    <source>
        <dbReference type="Proteomes" id="UP000570514"/>
    </source>
</evidence>
<reference evidence="2 3" key="1">
    <citation type="submission" date="2020-03" db="EMBL/GenBank/DDBJ databases">
        <title>Genomic Encyclopedia of Type Strains, Phase IV (KMG-IV): sequencing the most valuable type-strain genomes for metagenomic binning, comparative biology and taxonomic classification.</title>
        <authorList>
            <person name="Goeker M."/>
        </authorList>
    </citation>
    <scope>NUCLEOTIDE SEQUENCE [LARGE SCALE GENOMIC DNA]</scope>
    <source>
        <strain evidence="2 3">DSM 19867</strain>
    </source>
</reference>